<dbReference type="PATRIC" id="fig|1139996.3.peg.615"/>
<comment type="caution">
    <text evidence="4">The sequence shown here is derived from an EMBL/GenBank/DDBJ whole genome shotgun (WGS) entry which is preliminary data.</text>
</comment>
<dbReference type="RefSeq" id="WP_016174429.1">
    <property type="nucleotide sequence ID" value="NZ_KE136389.1"/>
</dbReference>
<accession>S0JSM4</accession>
<dbReference type="Gene3D" id="1.10.10.10">
    <property type="entry name" value="Winged helix-like DNA-binding domain superfamily/Winged helix DNA-binding domain"/>
    <property type="match status" value="1"/>
</dbReference>
<sequence length="143" mass="16789">MIILNKENGVTFDVLGQRLNVTRPTIIRDLEEIKAKFSLHQILIHYLNESLQYQAMVDIFHSESIQLREFSESHFVSYNTLYKKLYRLNEVLAQFDLKFETNKKASVSGNELQLRFFTQSFFGTLIAARHGHLQMFDKKQSSI</sequence>
<dbReference type="PANTHER" id="PTHR30185:SF18">
    <property type="entry name" value="TRANSCRIPTIONAL REGULATOR MTLR"/>
    <property type="match status" value="1"/>
</dbReference>
<evidence type="ECO:0000313" key="5">
    <source>
        <dbReference type="Proteomes" id="UP000014136"/>
    </source>
</evidence>
<dbReference type="EMBL" id="AHYT01000002">
    <property type="protein sequence ID" value="EOT29931.1"/>
    <property type="molecule type" value="Genomic_DNA"/>
</dbReference>
<keyword evidence="5" id="KW-1185">Reference proteome</keyword>
<dbReference type="InterPro" id="IPR050661">
    <property type="entry name" value="BglG_antiterminators"/>
</dbReference>
<dbReference type="eggNOG" id="COG3711">
    <property type="taxonomic scope" value="Bacteria"/>
</dbReference>
<gene>
    <name evidence="4" type="ORF">OMQ_00623</name>
</gene>
<feature type="domain" description="Mga helix-turn-helix" evidence="3">
    <location>
        <begin position="36"/>
        <end position="122"/>
    </location>
</feature>
<dbReference type="HOGENOM" id="CLU_1803172_0_0_9"/>
<dbReference type="Pfam" id="PF05043">
    <property type="entry name" value="Mga"/>
    <property type="match status" value="1"/>
</dbReference>
<organism evidence="4 5">
    <name type="scientific">Enterococcus saccharolyticus subsp. saccharolyticus ATCC 43076</name>
    <dbReference type="NCBI Taxonomy" id="1139996"/>
    <lineage>
        <taxon>Bacteria</taxon>
        <taxon>Bacillati</taxon>
        <taxon>Bacillota</taxon>
        <taxon>Bacilli</taxon>
        <taxon>Lactobacillales</taxon>
        <taxon>Enterococcaceae</taxon>
        <taxon>Enterococcus</taxon>
    </lineage>
</organism>
<evidence type="ECO:0000313" key="4">
    <source>
        <dbReference type="EMBL" id="EOT29931.1"/>
    </source>
</evidence>
<reference evidence="4 5" key="1">
    <citation type="submission" date="2013-03" db="EMBL/GenBank/DDBJ databases">
        <title>The Genome Sequence of Enterococcus saccharolyticus ATCC_43076 (Illumina only assembly).</title>
        <authorList>
            <consortium name="The Broad Institute Genomics Platform"/>
            <consortium name="The Broad Institute Genome Sequencing Center for Infectious Disease"/>
            <person name="Earl A."/>
            <person name="Russ C."/>
            <person name="Gilmore M."/>
            <person name="Surin D."/>
            <person name="Walker B."/>
            <person name="Young S."/>
            <person name="Zeng Q."/>
            <person name="Gargeya S."/>
            <person name="Fitzgerald M."/>
            <person name="Haas B."/>
            <person name="Abouelleil A."/>
            <person name="Allen A.W."/>
            <person name="Alvarado L."/>
            <person name="Arachchi H.M."/>
            <person name="Berlin A.M."/>
            <person name="Chapman S.B."/>
            <person name="Gainer-Dewar J."/>
            <person name="Goldberg J."/>
            <person name="Griggs A."/>
            <person name="Gujja S."/>
            <person name="Hansen M."/>
            <person name="Howarth C."/>
            <person name="Imamovic A."/>
            <person name="Ireland A."/>
            <person name="Larimer J."/>
            <person name="McCowan C."/>
            <person name="Murphy C."/>
            <person name="Pearson M."/>
            <person name="Poon T.W."/>
            <person name="Priest M."/>
            <person name="Roberts A."/>
            <person name="Saif S."/>
            <person name="Shea T."/>
            <person name="Sisk P."/>
            <person name="Sykes S."/>
            <person name="Wortman J."/>
            <person name="Nusbaum C."/>
            <person name="Birren B."/>
        </authorList>
    </citation>
    <scope>NUCLEOTIDE SEQUENCE [LARGE SCALE GENOMIC DNA]</scope>
    <source>
        <strain evidence="4 5">ATCC 43076</strain>
    </source>
</reference>
<dbReference type="InterPro" id="IPR007737">
    <property type="entry name" value="Mga_HTH"/>
</dbReference>
<keyword evidence="2" id="KW-0804">Transcription</keyword>
<protein>
    <recommendedName>
        <fullName evidence="3">Mga helix-turn-helix domain-containing protein</fullName>
    </recommendedName>
</protein>
<evidence type="ECO:0000256" key="2">
    <source>
        <dbReference type="ARBA" id="ARBA00023163"/>
    </source>
</evidence>
<dbReference type="AlphaFoldDB" id="S0JSM4"/>
<dbReference type="STRING" id="41997.RV16_GL001826"/>
<dbReference type="InterPro" id="IPR036388">
    <property type="entry name" value="WH-like_DNA-bd_sf"/>
</dbReference>
<dbReference type="Proteomes" id="UP000014136">
    <property type="component" value="Unassembled WGS sequence"/>
</dbReference>
<keyword evidence="1" id="KW-0805">Transcription regulation</keyword>
<proteinExistence type="predicted"/>
<evidence type="ECO:0000259" key="3">
    <source>
        <dbReference type="Pfam" id="PF05043"/>
    </source>
</evidence>
<name>S0JSM4_9ENTE</name>
<dbReference type="PANTHER" id="PTHR30185">
    <property type="entry name" value="CRYPTIC BETA-GLUCOSIDE BGL OPERON ANTITERMINATOR"/>
    <property type="match status" value="1"/>
</dbReference>
<evidence type="ECO:0000256" key="1">
    <source>
        <dbReference type="ARBA" id="ARBA00023015"/>
    </source>
</evidence>